<dbReference type="EMBL" id="CM004401">
    <property type="protein sequence ID" value="OAY28910.1"/>
    <property type="molecule type" value="Genomic_DNA"/>
</dbReference>
<protein>
    <submittedName>
        <fullName evidence="1">Uncharacterized protein</fullName>
    </submittedName>
</protein>
<dbReference type="AlphaFoldDB" id="A0A2C9UEN4"/>
<proteinExistence type="predicted"/>
<sequence>MRLSWACFCSLQLHSSPGSLLFLNSRLVCYSTKHLAEVCKFHVFLVVKGRIDLLGTKSNIARSTVVYMCEC</sequence>
<accession>A0A2C9UEN4</accession>
<reference evidence="1" key="1">
    <citation type="submission" date="2016-02" db="EMBL/GenBank/DDBJ databases">
        <title>WGS assembly of Manihot esculenta.</title>
        <authorList>
            <person name="Bredeson J.V."/>
            <person name="Prochnik S.E."/>
            <person name="Lyons J.B."/>
            <person name="Schmutz J."/>
            <person name="Grimwood J."/>
            <person name="Vrebalov J."/>
            <person name="Bart R.S."/>
            <person name="Amuge T."/>
            <person name="Ferguson M.E."/>
            <person name="Green R."/>
            <person name="Putnam N."/>
            <person name="Stites J."/>
            <person name="Rounsley S."/>
            <person name="Rokhsar D.S."/>
        </authorList>
    </citation>
    <scope>NUCLEOTIDE SEQUENCE [LARGE SCALE GENOMIC DNA]</scope>
    <source>
        <tissue evidence="1">Leaf</tissue>
    </source>
</reference>
<gene>
    <name evidence="1" type="ORF">MANES_15G103600</name>
</gene>
<name>A0A2C9UEN4_MANES</name>
<organism evidence="1">
    <name type="scientific">Manihot esculenta</name>
    <name type="common">Cassava</name>
    <name type="synonym">Jatropha manihot</name>
    <dbReference type="NCBI Taxonomy" id="3983"/>
    <lineage>
        <taxon>Eukaryota</taxon>
        <taxon>Viridiplantae</taxon>
        <taxon>Streptophyta</taxon>
        <taxon>Embryophyta</taxon>
        <taxon>Tracheophyta</taxon>
        <taxon>Spermatophyta</taxon>
        <taxon>Magnoliopsida</taxon>
        <taxon>eudicotyledons</taxon>
        <taxon>Gunneridae</taxon>
        <taxon>Pentapetalae</taxon>
        <taxon>rosids</taxon>
        <taxon>fabids</taxon>
        <taxon>Malpighiales</taxon>
        <taxon>Euphorbiaceae</taxon>
        <taxon>Crotonoideae</taxon>
        <taxon>Manihoteae</taxon>
        <taxon>Manihot</taxon>
    </lineage>
</organism>
<evidence type="ECO:0000313" key="1">
    <source>
        <dbReference type="EMBL" id="OAY28910.1"/>
    </source>
</evidence>